<feature type="domain" description="F-box" evidence="1">
    <location>
        <begin position="4"/>
        <end position="34"/>
    </location>
</feature>
<evidence type="ECO:0000313" key="3">
    <source>
        <dbReference type="Proteomes" id="UP000799302"/>
    </source>
</evidence>
<keyword evidence="3" id="KW-1185">Reference proteome</keyword>
<protein>
    <recommendedName>
        <fullName evidence="1">F-box domain-containing protein</fullName>
    </recommendedName>
</protein>
<gene>
    <name evidence="2" type="ORF">BT63DRAFT_424967</name>
</gene>
<name>A0A6A6UDQ0_9PEZI</name>
<organism evidence="2 3">
    <name type="scientific">Microthyrium microscopicum</name>
    <dbReference type="NCBI Taxonomy" id="703497"/>
    <lineage>
        <taxon>Eukaryota</taxon>
        <taxon>Fungi</taxon>
        <taxon>Dikarya</taxon>
        <taxon>Ascomycota</taxon>
        <taxon>Pezizomycotina</taxon>
        <taxon>Dothideomycetes</taxon>
        <taxon>Dothideomycetes incertae sedis</taxon>
        <taxon>Microthyriales</taxon>
        <taxon>Microthyriaceae</taxon>
        <taxon>Microthyrium</taxon>
    </lineage>
</organism>
<accession>A0A6A6UDQ0</accession>
<dbReference type="AlphaFoldDB" id="A0A6A6UDQ0"/>
<proteinExistence type="predicted"/>
<sequence>MFTLPDLSVELIEAILQYLELKDHQSIRLVCSRLFQKGFRQSCKALFTEIAVEISRQSLEVLREISLRGEIASFVKKLRINVGPDDSSLGAGFGWTRQSSDCLEDTNEAIQMFREAIRQMKNVQHVEIISLEGPGTAEESFRACQGLRNTYPRVTRPDCLYMILRAFALEDKLISSFHIPFVPGDPPTIKGPISRRPFTFDKHKIPAHAFEISGQQDFRRNIRHLTLHFGTGYKGTYEFFQDFLSSIEALESLSLGYGFVGSIKHMISSQQCLGLKRLSLYSFCLQDDSLSLLLAQCGKVLNSLELKCITLAGKSSWLQLLHQLPDLLPSLEKISLIRLYDATNRHDDRSKLILFPDLEGVSALPGVAHLGLRLYHDNYPSEGFVKGVTYSGGHAQRALEFIAKAAVQT</sequence>
<dbReference type="EMBL" id="MU004235">
    <property type="protein sequence ID" value="KAF2669228.1"/>
    <property type="molecule type" value="Genomic_DNA"/>
</dbReference>
<evidence type="ECO:0000313" key="2">
    <source>
        <dbReference type="EMBL" id="KAF2669228.1"/>
    </source>
</evidence>
<dbReference type="Gene3D" id="3.80.10.10">
    <property type="entry name" value="Ribonuclease Inhibitor"/>
    <property type="match status" value="1"/>
</dbReference>
<dbReference type="InterPro" id="IPR032675">
    <property type="entry name" value="LRR_dom_sf"/>
</dbReference>
<reference evidence="2" key="1">
    <citation type="journal article" date="2020" name="Stud. Mycol.">
        <title>101 Dothideomycetes genomes: a test case for predicting lifestyles and emergence of pathogens.</title>
        <authorList>
            <person name="Haridas S."/>
            <person name="Albert R."/>
            <person name="Binder M."/>
            <person name="Bloem J."/>
            <person name="Labutti K."/>
            <person name="Salamov A."/>
            <person name="Andreopoulos B."/>
            <person name="Baker S."/>
            <person name="Barry K."/>
            <person name="Bills G."/>
            <person name="Bluhm B."/>
            <person name="Cannon C."/>
            <person name="Castanera R."/>
            <person name="Culley D."/>
            <person name="Daum C."/>
            <person name="Ezra D."/>
            <person name="Gonzalez J."/>
            <person name="Henrissat B."/>
            <person name="Kuo A."/>
            <person name="Liang C."/>
            <person name="Lipzen A."/>
            <person name="Lutzoni F."/>
            <person name="Magnuson J."/>
            <person name="Mondo S."/>
            <person name="Nolan M."/>
            <person name="Ohm R."/>
            <person name="Pangilinan J."/>
            <person name="Park H.-J."/>
            <person name="Ramirez L."/>
            <person name="Alfaro M."/>
            <person name="Sun H."/>
            <person name="Tritt A."/>
            <person name="Yoshinaga Y."/>
            <person name="Zwiers L.-H."/>
            <person name="Turgeon B."/>
            <person name="Goodwin S."/>
            <person name="Spatafora J."/>
            <person name="Crous P."/>
            <person name="Grigoriev I."/>
        </authorList>
    </citation>
    <scope>NUCLEOTIDE SEQUENCE</scope>
    <source>
        <strain evidence="2">CBS 115976</strain>
    </source>
</reference>
<dbReference type="Proteomes" id="UP000799302">
    <property type="component" value="Unassembled WGS sequence"/>
</dbReference>
<dbReference type="Pfam" id="PF00646">
    <property type="entry name" value="F-box"/>
    <property type="match status" value="1"/>
</dbReference>
<evidence type="ECO:0000259" key="1">
    <source>
        <dbReference type="Pfam" id="PF00646"/>
    </source>
</evidence>
<dbReference type="InterPro" id="IPR001810">
    <property type="entry name" value="F-box_dom"/>
</dbReference>